<evidence type="ECO:0000256" key="2">
    <source>
        <dbReference type="SAM" id="SignalP"/>
    </source>
</evidence>
<comment type="caution">
    <text evidence="3">The sequence shown here is derived from an EMBL/GenBank/DDBJ whole genome shotgun (WGS) entry which is preliminary data.</text>
</comment>
<feature type="chain" id="PRO_5016629086" evidence="2">
    <location>
        <begin position="19"/>
        <end position="290"/>
    </location>
</feature>
<reference evidence="3 4" key="1">
    <citation type="journal article" date="2018" name="ISME J.">
        <title>Endosymbiont genomes yield clues of tubeworm success.</title>
        <authorList>
            <person name="Li Y."/>
            <person name="Liles M.R."/>
            <person name="Halanych K.M."/>
        </authorList>
    </citation>
    <scope>NUCLEOTIDE SEQUENCE [LARGE SCALE GENOMIC DNA]</scope>
    <source>
        <strain evidence="3">A1464</strain>
    </source>
</reference>
<dbReference type="EMBL" id="QFXC01000008">
    <property type="protein sequence ID" value="RDH83795.1"/>
    <property type="molecule type" value="Genomic_DNA"/>
</dbReference>
<dbReference type="InterPro" id="IPR036280">
    <property type="entry name" value="Multihaem_cyt_sf"/>
</dbReference>
<dbReference type="PANTHER" id="PTHR35038">
    <property type="entry name" value="DISSIMILATORY SULFITE REDUCTASE SIRA"/>
    <property type="match status" value="1"/>
</dbReference>
<evidence type="ECO:0000313" key="3">
    <source>
        <dbReference type="EMBL" id="RDH83795.1"/>
    </source>
</evidence>
<organism evidence="3 4">
    <name type="scientific">endosymbiont of Galathealinum brachiosum</name>
    <dbReference type="NCBI Taxonomy" id="2200906"/>
    <lineage>
        <taxon>Bacteria</taxon>
        <taxon>Pseudomonadati</taxon>
        <taxon>Pseudomonadota</taxon>
        <taxon>Gammaproteobacteria</taxon>
        <taxon>sulfur-oxidizing symbionts</taxon>
    </lineage>
</organism>
<gene>
    <name evidence="3" type="ORF">DIZ80_06555</name>
</gene>
<proteinExistence type="predicted"/>
<evidence type="ECO:0000313" key="4">
    <source>
        <dbReference type="Proteomes" id="UP000254266"/>
    </source>
</evidence>
<accession>A0A370DFU5</accession>
<sequence>MIRLCLLLFLFLSTSAYAKGDQEMPAMHHLYKVEPSKEISIPDDFPLNKNKEIDCQTCHGIEDMKQQDFEKIDKKSNDFFREGPYDKITDFCYRCHDTKPYQRDNIHKMLDEENKIIKKTCLYCHEKQLDPEDDLEKSELKLRLEPENICYGCHLDIPHFNALNHQIKPDDEMQKRISDYEKEHKIILPLSEAGKIMCVTCHSPHELDVISQNKPAGKQVVNNDLDKGITYSKHKWNDVFNKDKKDRLNKFNLKSSKAHILNYQRIEKEILLRLPAKDGALCLACHEFEK</sequence>
<protein>
    <submittedName>
        <fullName evidence="3">Uncharacterized protein</fullName>
    </submittedName>
</protein>
<dbReference type="InterPro" id="IPR051829">
    <property type="entry name" value="Multiheme_Cytochr_ET"/>
</dbReference>
<dbReference type="Proteomes" id="UP000254266">
    <property type="component" value="Unassembled WGS sequence"/>
</dbReference>
<dbReference type="SUPFAM" id="SSF48695">
    <property type="entry name" value="Multiheme cytochromes"/>
    <property type="match status" value="1"/>
</dbReference>
<keyword evidence="1 2" id="KW-0732">Signal</keyword>
<feature type="signal peptide" evidence="2">
    <location>
        <begin position="1"/>
        <end position="18"/>
    </location>
</feature>
<dbReference type="Gene3D" id="1.10.1130.10">
    <property type="entry name" value="Flavocytochrome C3, Chain A"/>
    <property type="match status" value="1"/>
</dbReference>
<evidence type="ECO:0000256" key="1">
    <source>
        <dbReference type="ARBA" id="ARBA00022729"/>
    </source>
</evidence>
<keyword evidence="4" id="KW-1185">Reference proteome</keyword>
<dbReference type="AlphaFoldDB" id="A0A370DFU5"/>
<name>A0A370DFU5_9GAMM</name>